<keyword evidence="7" id="KW-0648">Protein biosynthesis</keyword>
<evidence type="ECO:0000259" key="6">
    <source>
        <dbReference type="SMART" id="SM01389"/>
    </source>
</evidence>
<dbReference type="GO" id="GO:0008270">
    <property type="term" value="F:zinc ion binding"/>
    <property type="evidence" value="ECO:0007669"/>
    <property type="project" value="InterPro"/>
</dbReference>
<comment type="subcellular location">
    <subcellularLocation>
        <location evidence="1">Nucleus</location>
    </subcellularLocation>
</comment>
<dbReference type="GO" id="GO:0140673">
    <property type="term" value="P:transcription elongation-coupled chromatin remodeling"/>
    <property type="evidence" value="ECO:0007669"/>
    <property type="project" value="InterPro"/>
</dbReference>
<dbReference type="InterPro" id="IPR029040">
    <property type="entry name" value="RPABC4/Spt4"/>
</dbReference>
<feature type="region of interest" description="Disordered" evidence="5">
    <location>
        <begin position="1"/>
        <end position="101"/>
    </location>
</feature>
<accession>A0AAX4PE89</accession>
<evidence type="ECO:0000256" key="4">
    <source>
        <dbReference type="ARBA" id="ARBA00023242"/>
    </source>
</evidence>
<gene>
    <name evidence="7" type="ORF">HKI87_09g58090</name>
</gene>
<protein>
    <submittedName>
        <fullName evidence="7">Transcription elongation factor Spt4</fullName>
    </submittedName>
</protein>
<dbReference type="PANTHER" id="PTHR12882">
    <property type="entry name" value="SUPPRESSOR OF TY 4"/>
    <property type="match status" value="1"/>
</dbReference>
<evidence type="ECO:0000313" key="8">
    <source>
        <dbReference type="Proteomes" id="UP001472866"/>
    </source>
</evidence>
<dbReference type="Pfam" id="PF06093">
    <property type="entry name" value="Spt4"/>
    <property type="match status" value="1"/>
</dbReference>
<evidence type="ECO:0000313" key="7">
    <source>
        <dbReference type="EMBL" id="WZN64254.1"/>
    </source>
</evidence>
<feature type="compositionally biased region" description="Basic and acidic residues" evidence="5">
    <location>
        <begin position="64"/>
        <end position="85"/>
    </location>
</feature>
<dbReference type="Proteomes" id="UP001472866">
    <property type="component" value="Chromosome 09"/>
</dbReference>
<dbReference type="GO" id="GO:0000993">
    <property type="term" value="F:RNA polymerase II complex binding"/>
    <property type="evidence" value="ECO:0007669"/>
    <property type="project" value="TreeGrafter"/>
</dbReference>
<proteinExistence type="inferred from homology"/>
<organism evidence="7 8">
    <name type="scientific">Chloropicon roscoffensis</name>
    <dbReference type="NCBI Taxonomy" id="1461544"/>
    <lineage>
        <taxon>Eukaryota</taxon>
        <taxon>Viridiplantae</taxon>
        <taxon>Chlorophyta</taxon>
        <taxon>Chloropicophyceae</taxon>
        <taxon>Chloropicales</taxon>
        <taxon>Chloropicaceae</taxon>
        <taxon>Chloropicon</taxon>
    </lineage>
</organism>
<keyword evidence="8" id="KW-1185">Reference proteome</keyword>
<dbReference type="EMBL" id="CP151509">
    <property type="protein sequence ID" value="WZN64254.1"/>
    <property type="molecule type" value="Genomic_DNA"/>
</dbReference>
<dbReference type="GO" id="GO:0006355">
    <property type="term" value="P:regulation of DNA-templated transcription"/>
    <property type="evidence" value="ECO:0007669"/>
    <property type="project" value="InterPro"/>
</dbReference>
<dbReference type="GO" id="GO:0003746">
    <property type="term" value="F:translation elongation factor activity"/>
    <property type="evidence" value="ECO:0007669"/>
    <property type="project" value="UniProtKB-KW"/>
</dbReference>
<name>A0AAX4PE89_9CHLO</name>
<evidence type="ECO:0000256" key="1">
    <source>
        <dbReference type="ARBA" id="ARBA00004123"/>
    </source>
</evidence>
<reference evidence="7 8" key="1">
    <citation type="submission" date="2024-03" db="EMBL/GenBank/DDBJ databases">
        <title>Complete genome sequence of the green alga Chloropicon roscoffensis RCC1871.</title>
        <authorList>
            <person name="Lemieux C."/>
            <person name="Pombert J.-F."/>
            <person name="Otis C."/>
            <person name="Turmel M."/>
        </authorList>
    </citation>
    <scope>NUCLEOTIDE SEQUENCE [LARGE SCALE GENOMIC DNA]</scope>
    <source>
        <strain evidence="7 8">RCC1871</strain>
    </source>
</reference>
<comment type="similarity">
    <text evidence="2">Belongs to the SPT4 family.</text>
</comment>
<keyword evidence="3" id="KW-0804">Transcription</keyword>
<dbReference type="InterPro" id="IPR009287">
    <property type="entry name" value="Spt4"/>
</dbReference>
<feature type="domain" description="Spt4/RpoE2 zinc finger" evidence="6">
    <location>
        <begin position="110"/>
        <end position="183"/>
    </location>
</feature>
<evidence type="ECO:0000256" key="2">
    <source>
        <dbReference type="ARBA" id="ARBA00010464"/>
    </source>
</evidence>
<keyword evidence="7" id="KW-0251">Elongation factor</keyword>
<dbReference type="InterPro" id="IPR022800">
    <property type="entry name" value="Spt4/RpoE2_Znf"/>
</dbReference>
<evidence type="ECO:0000256" key="5">
    <source>
        <dbReference type="SAM" id="MobiDB-lite"/>
    </source>
</evidence>
<dbReference type="SMART" id="SM01389">
    <property type="entry name" value="Spt4"/>
    <property type="match status" value="1"/>
</dbReference>
<sequence>MPTEAEEAAAAVKAEKVMDDETAKDVDDVLGLSASDEDEEGEDGERAAEGDDDDEGTESEEEGDGKAGPKGDAREPPETEEEPRVKRAALPPFRHGEPPRGAKRTSAWICCIHCRLISTSFYDLGCPNCPNTIVRGMQETVDANTSKQWDGIISVINPKDSWARKWVRLGRNIVPGVYAMQCREIALRE</sequence>
<dbReference type="AlphaFoldDB" id="A0AAX4PE89"/>
<dbReference type="Gene3D" id="3.30.40.210">
    <property type="match status" value="1"/>
</dbReference>
<feature type="compositionally biased region" description="Acidic residues" evidence="5">
    <location>
        <begin position="50"/>
        <end position="63"/>
    </location>
</feature>
<feature type="compositionally biased region" description="Basic and acidic residues" evidence="5">
    <location>
        <begin position="13"/>
        <end position="27"/>
    </location>
</feature>
<dbReference type="GO" id="GO:0032044">
    <property type="term" value="C:DSIF complex"/>
    <property type="evidence" value="ECO:0007669"/>
    <property type="project" value="TreeGrafter"/>
</dbReference>
<dbReference type="PANTHER" id="PTHR12882:SF1">
    <property type="entry name" value="TRANSCRIPTION ELONGATION FACTOR SPT4"/>
    <property type="match status" value="1"/>
</dbReference>
<keyword evidence="4" id="KW-0539">Nucleus</keyword>
<dbReference type="SUPFAM" id="SSF63393">
    <property type="entry name" value="RNA polymerase subunits"/>
    <property type="match status" value="1"/>
</dbReference>
<dbReference type="InterPro" id="IPR038510">
    <property type="entry name" value="Spt4_sf"/>
</dbReference>
<evidence type="ECO:0000256" key="3">
    <source>
        <dbReference type="ARBA" id="ARBA00023163"/>
    </source>
</evidence>